<dbReference type="GO" id="GO:0003887">
    <property type="term" value="F:DNA-directed DNA polymerase activity"/>
    <property type="evidence" value="ECO:0007669"/>
    <property type="project" value="InterPro"/>
</dbReference>
<dbReference type="InterPro" id="IPR053848">
    <property type="entry name" value="IMS_HHH_1"/>
</dbReference>
<dbReference type="Pfam" id="PF21999">
    <property type="entry name" value="IMS_HHH_1"/>
    <property type="match status" value="1"/>
</dbReference>
<feature type="non-terminal residue" evidence="2">
    <location>
        <position position="1"/>
    </location>
</feature>
<dbReference type="InterPro" id="IPR043502">
    <property type="entry name" value="DNA/RNA_pol_sf"/>
</dbReference>
<feature type="non-terminal residue" evidence="2">
    <location>
        <position position="50"/>
    </location>
</feature>
<dbReference type="SUPFAM" id="SSF56672">
    <property type="entry name" value="DNA/RNA polymerases"/>
    <property type="match status" value="1"/>
</dbReference>
<sequence>AEVLRHLGVNKIKELKKLSKAKLKNMFGVVGEIIYERARGIDKEPVSSEE</sequence>
<evidence type="ECO:0000259" key="1">
    <source>
        <dbReference type="Pfam" id="PF21999"/>
    </source>
</evidence>
<evidence type="ECO:0000313" key="2">
    <source>
        <dbReference type="EMBL" id="GAI70288.1"/>
    </source>
</evidence>
<comment type="caution">
    <text evidence="2">The sequence shown here is derived from an EMBL/GenBank/DDBJ whole genome shotgun (WGS) entry which is preliminary data.</text>
</comment>
<protein>
    <recommendedName>
        <fullName evidence="1">DNA polymerase IV/DNA polymerase iota-like thumb domain-containing protein</fullName>
    </recommendedName>
</protein>
<reference evidence="2" key="1">
    <citation type="journal article" date="2014" name="Front. Microbiol.">
        <title>High frequency of phylogenetically diverse reductive dehalogenase-homologous genes in deep subseafloor sedimentary metagenomes.</title>
        <authorList>
            <person name="Kawai M."/>
            <person name="Futagami T."/>
            <person name="Toyoda A."/>
            <person name="Takaki Y."/>
            <person name="Nishi S."/>
            <person name="Hori S."/>
            <person name="Arai W."/>
            <person name="Tsubouchi T."/>
            <person name="Morono Y."/>
            <person name="Uchiyama I."/>
            <person name="Ito T."/>
            <person name="Fujiyama A."/>
            <person name="Inagaki F."/>
            <person name="Takami H."/>
        </authorList>
    </citation>
    <scope>NUCLEOTIDE SEQUENCE</scope>
    <source>
        <strain evidence="2">Expedition CK06-06</strain>
    </source>
</reference>
<dbReference type="Gene3D" id="1.10.150.20">
    <property type="entry name" value="5' to 3' exonuclease, C-terminal subdomain"/>
    <property type="match status" value="1"/>
</dbReference>
<name>X1QPV6_9ZZZZ</name>
<feature type="domain" description="DNA polymerase IV/DNA polymerase iota-like thumb" evidence="1">
    <location>
        <begin position="4"/>
        <end position="42"/>
    </location>
</feature>
<dbReference type="AlphaFoldDB" id="X1QPV6"/>
<organism evidence="2">
    <name type="scientific">marine sediment metagenome</name>
    <dbReference type="NCBI Taxonomy" id="412755"/>
    <lineage>
        <taxon>unclassified sequences</taxon>
        <taxon>metagenomes</taxon>
        <taxon>ecological metagenomes</taxon>
    </lineage>
</organism>
<accession>X1QPV6</accession>
<proteinExistence type="predicted"/>
<gene>
    <name evidence="2" type="ORF">S06H3_66682</name>
</gene>
<dbReference type="EMBL" id="BARV01045592">
    <property type="protein sequence ID" value="GAI70288.1"/>
    <property type="molecule type" value="Genomic_DNA"/>
</dbReference>